<proteinExistence type="inferred from homology"/>
<comment type="subunit">
    <text evidence="3">Homodimer.</text>
</comment>
<dbReference type="NCBIfam" id="NF003915">
    <property type="entry name" value="PRK05441.1"/>
    <property type="match status" value="1"/>
</dbReference>
<dbReference type="CDD" id="cd05007">
    <property type="entry name" value="SIS_Etherase"/>
    <property type="match status" value="1"/>
</dbReference>
<organism evidence="5 6">
    <name type="scientific">Geomicrobium sediminis</name>
    <dbReference type="NCBI Taxonomy" id="1347788"/>
    <lineage>
        <taxon>Bacteria</taxon>
        <taxon>Bacillati</taxon>
        <taxon>Bacillota</taxon>
        <taxon>Bacilli</taxon>
        <taxon>Bacillales</taxon>
        <taxon>Geomicrobium</taxon>
    </lineage>
</organism>
<feature type="domain" description="SIS" evidence="4">
    <location>
        <begin position="55"/>
        <end position="218"/>
    </location>
</feature>
<dbReference type="RefSeq" id="WP_204697930.1">
    <property type="nucleotide sequence ID" value="NZ_JAFBEC010000006.1"/>
</dbReference>
<dbReference type="Gene3D" id="3.40.50.10490">
    <property type="entry name" value="Glucose-6-phosphate isomerase like protein, domain 1"/>
    <property type="match status" value="1"/>
</dbReference>
<gene>
    <name evidence="3" type="primary">murQ</name>
    <name evidence="5" type="ORF">JOD17_002410</name>
</gene>
<accession>A0ABS2PDV8</accession>
<evidence type="ECO:0000313" key="5">
    <source>
        <dbReference type="EMBL" id="MBM7633316.1"/>
    </source>
</evidence>
<comment type="similarity">
    <text evidence="3">Belongs to the GCKR-like family. MurNAc-6-P etherase subfamily.</text>
</comment>
<feature type="active site" description="Proton donor" evidence="3">
    <location>
        <position position="83"/>
    </location>
</feature>
<comment type="pathway">
    <text evidence="3">Amino-sugar metabolism; N-acetylmuramate degradation.</text>
</comment>
<dbReference type="InterPro" id="IPR046348">
    <property type="entry name" value="SIS_dom_sf"/>
</dbReference>
<dbReference type="PANTHER" id="PTHR10088">
    <property type="entry name" value="GLUCOKINASE REGULATORY PROTEIN"/>
    <property type="match status" value="1"/>
</dbReference>
<comment type="caution">
    <text evidence="5">The sequence shown here is derived from an EMBL/GenBank/DDBJ whole genome shotgun (WGS) entry which is preliminary data.</text>
</comment>
<evidence type="ECO:0000256" key="2">
    <source>
        <dbReference type="ARBA" id="ARBA00023277"/>
    </source>
</evidence>
<comment type="miscellaneous">
    <text evidence="3">A lyase-type mechanism (elimination/hydration) is suggested for the cleavage of the lactyl ether bond of MurNAc 6-phosphate, with the formation of an alpha,beta-unsaturated aldehyde intermediate with (E)-stereochemistry, followed by the syn addition of water to give product.</text>
</comment>
<dbReference type="Pfam" id="PF22645">
    <property type="entry name" value="GKRP_SIS_N"/>
    <property type="match status" value="1"/>
</dbReference>
<evidence type="ECO:0000313" key="6">
    <source>
        <dbReference type="Proteomes" id="UP000741863"/>
    </source>
</evidence>
<dbReference type="GO" id="GO:0016829">
    <property type="term" value="F:lyase activity"/>
    <property type="evidence" value="ECO:0007669"/>
    <property type="project" value="UniProtKB-KW"/>
</dbReference>
<dbReference type="EC" id="4.2.1.126" evidence="3"/>
<keyword evidence="1 3" id="KW-0456">Lyase</keyword>
<protein>
    <recommendedName>
        <fullName evidence="3">N-acetylmuramic acid 6-phosphate etherase</fullName>
        <shortName evidence="3">MurNAc-6-P etherase</shortName>
        <ecNumber evidence="3">4.2.1.126</ecNumber>
    </recommendedName>
    <alternativeName>
        <fullName evidence="3">N-acetylmuramic acid 6-phosphate hydrolase</fullName>
    </alternativeName>
    <alternativeName>
        <fullName evidence="3">N-acetylmuramic acid 6-phosphate lyase</fullName>
    </alternativeName>
</protein>
<keyword evidence="6" id="KW-1185">Reference proteome</keyword>
<evidence type="ECO:0000256" key="1">
    <source>
        <dbReference type="ARBA" id="ARBA00023239"/>
    </source>
</evidence>
<dbReference type="Gene3D" id="1.10.8.1080">
    <property type="match status" value="1"/>
</dbReference>
<dbReference type="Proteomes" id="UP000741863">
    <property type="component" value="Unassembled WGS sequence"/>
</dbReference>
<dbReference type="PROSITE" id="PS51464">
    <property type="entry name" value="SIS"/>
    <property type="match status" value="1"/>
</dbReference>
<evidence type="ECO:0000256" key="3">
    <source>
        <dbReference type="HAMAP-Rule" id="MF_00068"/>
    </source>
</evidence>
<feature type="active site" evidence="3">
    <location>
        <position position="114"/>
    </location>
</feature>
<dbReference type="InterPro" id="IPR005488">
    <property type="entry name" value="Etherase_MurQ"/>
</dbReference>
<dbReference type="SUPFAM" id="SSF53697">
    <property type="entry name" value="SIS domain"/>
    <property type="match status" value="1"/>
</dbReference>
<dbReference type="NCBIfam" id="NF009222">
    <property type="entry name" value="PRK12570.1"/>
    <property type="match status" value="1"/>
</dbReference>
<keyword evidence="2 3" id="KW-0119">Carbohydrate metabolism</keyword>
<dbReference type="NCBIfam" id="TIGR00274">
    <property type="entry name" value="N-acetylmuramic acid 6-phosphate etherase"/>
    <property type="match status" value="1"/>
</dbReference>
<dbReference type="HAMAP" id="MF_00068">
    <property type="entry name" value="MurQ"/>
    <property type="match status" value="1"/>
</dbReference>
<dbReference type="PANTHER" id="PTHR10088:SF4">
    <property type="entry name" value="GLUCOKINASE REGULATORY PROTEIN"/>
    <property type="match status" value="1"/>
</dbReference>
<sequence length="299" mass="32485">MKKSKLVTEGRNSRSENIDRQSIEEILETINAEDQQVPLSIANHLQTIAEIVKTVVAQMKQGGRLLYVGAGTSGRIGVLDASEIPPTYGTSPELVQAIIAGGEQAVFRAVENVEDNEALGFEEIASRNITTADVVMGITASGGAPYVIGALKKAQELGAKTIAFTNNQNAPLHQYGDHVLAIDVGPEVVMGSTRMKAGTSQKLVLNMITTATMIQLGKVYENLMVDVQPLNKKLIERSKAMIQYATSCDEQQADRLFLLSGRKPKVAIIMGLLHVSKDEAEQLLVKNDGYIYRVVDDKY</sequence>
<dbReference type="EMBL" id="JAFBEC010000006">
    <property type="protein sequence ID" value="MBM7633316.1"/>
    <property type="molecule type" value="Genomic_DNA"/>
</dbReference>
<dbReference type="InterPro" id="IPR005486">
    <property type="entry name" value="Glucokinase_regulatory_CS"/>
</dbReference>
<comment type="catalytic activity">
    <reaction evidence="3">
        <text>N-acetyl-D-muramate 6-phosphate + H2O = N-acetyl-D-glucosamine 6-phosphate + (R)-lactate</text>
        <dbReference type="Rhea" id="RHEA:26410"/>
        <dbReference type="ChEBI" id="CHEBI:15377"/>
        <dbReference type="ChEBI" id="CHEBI:16004"/>
        <dbReference type="ChEBI" id="CHEBI:57513"/>
        <dbReference type="ChEBI" id="CHEBI:58722"/>
        <dbReference type="EC" id="4.2.1.126"/>
    </reaction>
</comment>
<evidence type="ECO:0000259" key="4">
    <source>
        <dbReference type="PROSITE" id="PS51464"/>
    </source>
</evidence>
<name>A0ABS2PDV8_9BACL</name>
<dbReference type="PROSITE" id="PS01272">
    <property type="entry name" value="GCKR"/>
    <property type="match status" value="1"/>
</dbReference>
<comment type="function">
    <text evidence="3">Specifically catalyzes the cleavage of the D-lactyl ether substituent of MurNAc 6-phosphate, producing GlcNAc 6-phosphate and D-lactate.</text>
</comment>
<dbReference type="InterPro" id="IPR001347">
    <property type="entry name" value="SIS_dom"/>
</dbReference>
<reference evidence="5 6" key="1">
    <citation type="submission" date="2021-01" db="EMBL/GenBank/DDBJ databases">
        <title>Genomic Encyclopedia of Type Strains, Phase IV (KMG-IV): sequencing the most valuable type-strain genomes for metagenomic binning, comparative biology and taxonomic classification.</title>
        <authorList>
            <person name="Goeker M."/>
        </authorList>
    </citation>
    <scope>NUCLEOTIDE SEQUENCE [LARGE SCALE GENOMIC DNA]</scope>
    <source>
        <strain evidence="5 6">DSM 25540</strain>
    </source>
</reference>
<dbReference type="InterPro" id="IPR040190">
    <property type="entry name" value="MURQ/GCKR"/>
</dbReference>